<dbReference type="Proteomes" id="UP000010321">
    <property type="component" value="Unassembled WGS sequence"/>
</dbReference>
<sequence length="47" mass="5641">MPVLYWYLYAIDLKSFTSLRRLLSHLSSDICKYPQISCKYPFIYGVF</sequence>
<dbReference type="EMBL" id="AFBM01000031">
    <property type="protein sequence ID" value="EGF49572.1"/>
    <property type="molecule type" value="Genomic_DNA"/>
</dbReference>
<evidence type="ECO:0000313" key="2">
    <source>
        <dbReference type="Proteomes" id="UP000010321"/>
    </source>
</evidence>
<comment type="caution">
    <text evidence="1">The sequence shown here is derived from an EMBL/GenBank/DDBJ whole genome shotgun (WGS) entry which is preliminary data.</text>
</comment>
<keyword evidence="2" id="KW-1185">Reference proteome</keyword>
<proteinExistence type="predicted"/>
<evidence type="ECO:0008006" key="3">
    <source>
        <dbReference type="Google" id="ProtNLM"/>
    </source>
</evidence>
<name>A0ABN0CJU6_9BACE</name>
<organism evidence="1 2">
    <name type="scientific">Bacteroides clarus YIT 12056</name>
    <dbReference type="NCBI Taxonomy" id="762984"/>
    <lineage>
        <taxon>Bacteria</taxon>
        <taxon>Pseudomonadati</taxon>
        <taxon>Bacteroidota</taxon>
        <taxon>Bacteroidia</taxon>
        <taxon>Bacteroidales</taxon>
        <taxon>Bacteroidaceae</taxon>
        <taxon>Bacteroides</taxon>
    </lineage>
</organism>
<protein>
    <recommendedName>
        <fullName evidence="3">Toxin-antitoxin system, toxin component domain protein</fullName>
    </recommendedName>
</protein>
<reference evidence="1 2" key="1">
    <citation type="submission" date="2011-02" db="EMBL/GenBank/DDBJ databases">
        <authorList>
            <person name="Weinstock G."/>
            <person name="Sodergren E."/>
            <person name="Clifton S."/>
            <person name="Fulton L."/>
            <person name="Fulton B."/>
            <person name="Courtney L."/>
            <person name="Fronick C."/>
            <person name="Harrison M."/>
            <person name="Strong C."/>
            <person name="Farmer C."/>
            <person name="Delahaunty K."/>
            <person name="Markovic C."/>
            <person name="Hall O."/>
            <person name="Minx P."/>
            <person name="Tomlinson C."/>
            <person name="Mitreva M."/>
            <person name="Hou S."/>
            <person name="Chen J."/>
            <person name="Wollam A."/>
            <person name="Pepin K.H."/>
            <person name="Johnson M."/>
            <person name="Bhonagiri V."/>
            <person name="Zhang X."/>
            <person name="Suruliraj S."/>
            <person name="Warren W."/>
            <person name="Chinwalla A."/>
            <person name="Mardis E.R."/>
            <person name="Wilson R.K."/>
        </authorList>
    </citation>
    <scope>NUCLEOTIDE SEQUENCE [LARGE SCALE GENOMIC DNA]</scope>
    <source>
        <strain evidence="1 2">YIT 12056</strain>
    </source>
</reference>
<gene>
    <name evidence="1" type="ORF">HMPREF9445_02943</name>
</gene>
<accession>A0ABN0CJU6</accession>
<evidence type="ECO:0000313" key="1">
    <source>
        <dbReference type="EMBL" id="EGF49572.1"/>
    </source>
</evidence>